<protein>
    <submittedName>
        <fullName evidence="1">Uncharacterized protein</fullName>
    </submittedName>
</protein>
<evidence type="ECO:0000313" key="1">
    <source>
        <dbReference type="EMBL" id="KAJ1208583.1"/>
    </source>
</evidence>
<evidence type="ECO:0000313" key="2">
    <source>
        <dbReference type="Proteomes" id="UP001066276"/>
    </source>
</evidence>
<dbReference type="Proteomes" id="UP001066276">
    <property type="component" value="Chromosome 1_2"/>
</dbReference>
<sequence length="216" mass="23659">MGVPQLELYYAAAQIHWIMNWIEDPLGSESRMINTALEHSDVHRWLLGHETLLQRSNILLITADRIWHRYVIAGERPPPYSPKIPLTAIPGADKINGRLVLANWVGKGIQTVGDLFAEGRLLTYEELANMLTLGNGKFITYGALQHLVRTAWGVGGREPESSPVLHELLSGSGKIATKLDCLGNLGLKHKATDGNVGTATTVDELGSLQNPCKVKP</sequence>
<keyword evidence="2" id="KW-1185">Reference proteome</keyword>
<accession>A0AAV7W7M6</accession>
<name>A0AAV7W7M6_PLEWA</name>
<proteinExistence type="predicted"/>
<dbReference type="AlphaFoldDB" id="A0AAV7W7M6"/>
<organism evidence="1 2">
    <name type="scientific">Pleurodeles waltl</name>
    <name type="common">Iberian ribbed newt</name>
    <dbReference type="NCBI Taxonomy" id="8319"/>
    <lineage>
        <taxon>Eukaryota</taxon>
        <taxon>Metazoa</taxon>
        <taxon>Chordata</taxon>
        <taxon>Craniata</taxon>
        <taxon>Vertebrata</taxon>
        <taxon>Euteleostomi</taxon>
        <taxon>Amphibia</taxon>
        <taxon>Batrachia</taxon>
        <taxon>Caudata</taxon>
        <taxon>Salamandroidea</taxon>
        <taxon>Salamandridae</taxon>
        <taxon>Pleurodelinae</taxon>
        <taxon>Pleurodeles</taxon>
    </lineage>
</organism>
<dbReference type="EMBL" id="JANPWB010000002">
    <property type="protein sequence ID" value="KAJ1208583.1"/>
    <property type="molecule type" value="Genomic_DNA"/>
</dbReference>
<comment type="caution">
    <text evidence="1">The sequence shown here is derived from an EMBL/GenBank/DDBJ whole genome shotgun (WGS) entry which is preliminary data.</text>
</comment>
<reference evidence="1" key="1">
    <citation type="journal article" date="2022" name="bioRxiv">
        <title>Sequencing and chromosome-scale assembly of the giantPleurodeles waltlgenome.</title>
        <authorList>
            <person name="Brown T."/>
            <person name="Elewa A."/>
            <person name="Iarovenko S."/>
            <person name="Subramanian E."/>
            <person name="Araus A.J."/>
            <person name="Petzold A."/>
            <person name="Susuki M."/>
            <person name="Suzuki K.-i.T."/>
            <person name="Hayashi T."/>
            <person name="Toyoda A."/>
            <person name="Oliveira C."/>
            <person name="Osipova E."/>
            <person name="Leigh N.D."/>
            <person name="Simon A."/>
            <person name="Yun M.H."/>
        </authorList>
    </citation>
    <scope>NUCLEOTIDE SEQUENCE</scope>
    <source>
        <strain evidence="1">20211129_DDA</strain>
        <tissue evidence="1">Liver</tissue>
    </source>
</reference>
<gene>
    <name evidence="1" type="ORF">NDU88_003966</name>
</gene>